<evidence type="ECO:0000313" key="2">
    <source>
        <dbReference type="EMBL" id="CAD6204153.1"/>
    </source>
</evidence>
<dbReference type="Proteomes" id="UP000604825">
    <property type="component" value="Unassembled WGS sequence"/>
</dbReference>
<evidence type="ECO:0000313" key="3">
    <source>
        <dbReference type="Proteomes" id="UP000604825"/>
    </source>
</evidence>
<keyword evidence="3" id="KW-1185">Reference proteome</keyword>
<feature type="compositionally biased region" description="Polar residues" evidence="1">
    <location>
        <begin position="9"/>
        <end position="31"/>
    </location>
</feature>
<proteinExistence type="predicted"/>
<accession>A0A811MGF1</accession>
<dbReference type="OrthoDB" id="718472at2759"/>
<dbReference type="AlphaFoldDB" id="A0A811MGF1"/>
<name>A0A811MGF1_9POAL</name>
<protein>
    <submittedName>
        <fullName evidence="2">Uncharacterized protein</fullName>
    </submittedName>
</protein>
<gene>
    <name evidence="2" type="ORF">NCGR_LOCUS2198</name>
</gene>
<dbReference type="EMBL" id="CAJGYO010000001">
    <property type="protein sequence ID" value="CAD6204153.1"/>
    <property type="molecule type" value="Genomic_DNA"/>
</dbReference>
<reference evidence="2" key="1">
    <citation type="submission" date="2020-10" db="EMBL/GenBank/DDBJ databases">
        <authorList>
            <person name="Han B."/>
            <person name="Lu T."/>
            <person name="Zhao Q."/>
            <person name="Huang X."/>
            <person name="Zhao Y."/>
        </authorList>
    </citation>
    <scope>NUCLEOTIDE SEQUENCE</scope>
</reference>
<organism evidence="2 3">
    <name type="scientific">Miscanthus lutarioriparius</name>
    <dbReference type="NCBI Taxonomy" id="422564"/>
    <lineage>
        <taxon>Eukaryota</taxon>
        <taxon>Viridiplantae</taxon>
        <taxon>Streptophyta</taxon>
        <taxon>Embryophyta</taxon>
        <taxon>Tracheophyta</taxon>
        <taxon>Spermatophyta</taxon>
        <taxon>Magnoliopsida</taxon>
        <taxon>Liliopsida</taxon>
        <taxon>Poales</taxon>
        <taxon>Poaceae</taxon>
        <taxon>PACMAD clade</taxon>
        <taxon>Panicoideae</taxon>
        <taxon>Andropogonodae</taxon>
        <taxon>Andropogoneae</taxon>
        <taxon>Saccharinae</taxon>
        <taxon>Miscanthus</taxon>
    </lineage>
</organism>
<comment type="caution">
    <text evidence="2">The sequence shown here is derived from an EMBL/GenBank/DDBJ whole genome shotgun (WGS) entry which is preliminary data.</text>
</comment>
<feature type="region of interest" description="Disordered" evidence="1">
    <location>
        <begin position="1"/>
        <end position="59"/>
    </location>
</feature>
<sequence length="221" mass="25111">MVTTRKRTIQSNDEYMLQQDSRQESPQQNVAASEVHTSAGGDQIDSEVNVQDETKGRVKHGRTKLKDIWNLPKDEISLPFTHGKMDTVNPRREMEATQDDLKKLIGQQLDLADTNQGKVAWRRDALNRVLVEEKPGHVHGLGLVPNPNQVFDLSTSKRLKNINMTSLDDKSSEDVVSLRLQMEKFGRQSPKSRCYNTRITTEDKNLGTKTYPTGKFTEPLH</sequence>
<evidence type="ECO:0000256" key="1">
    <source>
        <dbReference type="SAM" id="MobiDB-lite"/>
    </source>
</evidence>